<dbReference type="InterPro" id="IPR011990">
    <property type="entry name" value="TPR-like_helical_dom_sf"/>
</dbReference>
<reference evidence="10 11" key="1">
    <citation type="submission" date="2023-02" db="EMBL/GenBank/DDBJ databases">
        <title>Description and genomic characterization of Microbulbifer bruguierae sp. nov., isolated from the sediment of mangrove plant Bruguiera sexangula.</title>
        <authorList>
            <person name="Long M."/>
        </authorList>
    </citation>
    <scope>NUCLEOTIDE SEQUENCE [LARGE SCALE GENOMIC DNA]</scope>
    <source>
        <strain evidence="10 11">H12</strain>
    </source>
</reference>
<gene>
    <name evidence="10" type="ORF">PVT68_15275</name>
</gene>
<evidence type="ECO:0000256" key="8">
    <source>
        <dbReference type="SAM" id="Phobius"/>
    </source>
</evidence>
<dbReference type="InterPro" id="IPR011009">
    <property type="entry name" value="Kinase-like_dom_sf"/>
</dbReference>
<evidence type="ECO:0000313" key="11">
    <source>
        <dbReference type="Proteomes" id="UP001236500"/>
    </source>
</evidence>
<dbReference type="CDD" id="cd14014">
    <property type="entry name" value="STKc_PknB_like"/>
    <property type="match status" value="1"/>
</dbReference>
<evidence type="ECO:0000313" key="10">
    <source>
        <dbReference type="EMBL" id="WGL16123.1"/>
    </source>
</evidence>
<evidence type="ECO:0000259" key="9">
    <source>
        <dbReference type="PROSITE" id="PS50011"/>
    </source>
</evidence>
<keyword evidence="11" id="KW-1185">Reference proteome</keyword>
<evidence type="ECO:0000256" key="4">
    <source>
        <dbReference type="ARBA" id="ARBA00022840"/>
    </source>
</evidence>
<dbReference type="Gene3D" id="1.10.510.10">
    <property type="entry name" value="Transferase(Phosphotransferase) domain 1"/>
    <property type="match status" value="1"/>
</dbReference>
<feature type="transmembrane region" description="Helical" evidence="8">
    <location>
        <begin position="329"/>
        <end position="347"/>
    </location>
</feature>
<dbReference type="GO" id="GO:0016301">
    <property type="term" value="F:kinase activity"/>
    <property type="evidence" value="ECO:0007669"/>
    <property type="project" value="UniProtKB-KW"/>
</dbReference>
<evidence type="ECO:0000256" key="2">
    <source>
        <dbReference type="ARBA" id="ARBA00022741"/>
    </source>
</evidence>
<dbReference type="SMART" id="SM00220">
    <property type="entry name" value="S_TKc"/>
    <property type="match status" value="1"/>
</dbReference>
<dbReference type="InterPro" id="IPR000719">
    <property type="entry name" value="Prot_kinase_dom"/>
</dbReference>
<keyword evidence="3 10" id="KW-0418">Kinase</keyword>
<dbReference type="InterPro" id="IPR017441">
    <property type="entry name" value="Protein_kinase_ATP_BS"/>
</dbReference>
<keyword evidence="5" id="KW-0802">TPR repeat</keyword>
<keyword evidence="2 6" id="KW-0547">Nucleotide-binding</keyword>
<keyword evidence="8" id="KW-0812">Transmembrane</keyword>
<dbReference type="SMART" id="SM00028">
    <property type="entry name" value="TPR"/>
    <property type="match status" value="4"/>
</dbReference>
<evidence type="ECO:0000256" key="7">
    <source>
        <dbReference type="SAM" id="MobiDB-lite"/>
    </source>
</evidence>
<dbReference type="SUPFAM" id="SSF48452">
    <property type="entry name" value="TPR-like"/>
    <property type="match status" value="1"/>
</dbReference>
<feature type="region of interest" description="Disordered" evidence="7">
    <location>
        <begin position="1"/>
        <end position="21"/>
    </location>
</feature>
<dbReference type="InterPro" id="IPR019734">
    <property type="entry name" value="TPR_rpt"/>
</dbReference>
<evidence type="ECO:0000256" key="6">
    <source>
        <dbReference type="PROSITE-ProRule" id="PRU10141"/>
    </source>
</evidence>
<keyword evidence="1" id="KW-0808">Transferase</keyword>
<dbReference type="PROSITE" id="PS50005">
    <property type="entry name" value="TPR"/>
    <property type="match status" value="1"/>
</dbReference>
<keyword evidence="8" id="KW-1133">Transmembrane helix</keyword>
<dbReference type="PROSITE" id="PS50011">
    <property type="entry name" value="PROTEIN_KINASE_DOM"/>
    <property type="match status" value="1"/>
</dbReference>
<accession>A0ABY8NBE7</accession>
<dbReference type="PANTHER" id="PTHR43289">
    <property type="entry name" value="MITOGEN-ACTIVATED PROTEIN KINASE KINASE KINASE 20-RELATED"/>
    <property type="match status" value="1"/>
</dbReference>
<keyword evidence="4 6" id="KW-0067">ATP-binding</keyword>
<dbReference type="RefSeq" id="WP_280319476.1">
    <property type="nucleotide sequence ID" value="NZ_CP118605.1"/>
</dbReference>
<dbReference type="PROSITE" id="PS00107">
    <property type="entry name" value="PROTEIN_KINASE_ATP"/>
    <property type="match status" value="1"/>
</dbReference>
<keyword evidence="8" id="KW-0472">Membrane</keyword>
<dbReference type="Pfam" id="PF00069">
    <property type="entry name" value="Pkinase"/>
    <property type="match status" value="1"/>
</dbReference>
<evidence type="ECO:0000256" key="5">
    <source>
        <dbReference type="PROSITE-ProRule" id="PRU00339"/>
    </source>
</evidence>
<feature type="repeat" description="TPR" evidence="5">
    <location>
        <begin position="707"/>
        <end position="740"/>
    </location>
</feature>
<dbReference type="Proteomes" id="UP001236500">
    <property type="component" value="Chromosome"/>
</dbReference>
<evidence type="ECO:0000256" key="1">
    <source>
        <dbReference type="ARBA" id="ARBA00022679"/>
    </source>
</evidence>
<sequence>MDIADPKVAPSISSGTRTDTQSDRYRIQSTLGAGGMGVVYLAEDLKLHRQVAIKKLKDDAASQNARERIQQEARLLAQLNHPNIVALHDVLDGSQEGENGNIALVMEYIEGTTLRAWMREQTPSLQQKLSLLMQICQGLQQAHDLGIIHRDLKSDNILITTSASGKLTAKITDFGIAKSLQLDEKTLTAENQLAGTITAMSPEQILGKTLDARSDLFSLGTIAYELLCGSRPFDKHDAGALAMANRITNEPHTPPQQAWAEIPEPLAILLDKLLAKDPAQRPQSAQLVYQGFELLHKQGLESDSEEFTATLTDLFTRQKDKNRRRWQRVLAGIAAALVVGAGGYWGWKEFTRLEPQYIAVMPVQINGEIRGEENAKALTRTMVRQALMNSVSQLKASALVSFEPKAGQDFEAQLQALQDKGVTDALFARLECVQVRCEVELQRISPKNEQIKQQLSFVFLSEKRQEAQFRINNDAIQLFDAPYQREELKLLTMSDGDYSRYLDILSRLEAKELTYTDLTDLTSLAARYPQNVYIYQGLTDVAARLFVIDGSTNHLEIALRALEMGQNQGISEANLVRLKLFIYGLGNYTEQYQQLMTELKKMDIPAAELKYELALHLYRKSKFTEALREALDANRLNPSAAPLYLAAISQGAMGRYEASRNTLNQVTMTYPNHWSSYSALGVIELELGNLDNAEAAITAIPEKLRSWRTISNLGVAYFLRQNHHAALTEFKKVLQIVPDDVPTIGQLAEVHLALGDQHAAETEFSMVLKLTEGTDNPELLRYRALALANTGAASESIKLITQLLRASSEDTDIKHAATQVYTLAAEWRSASLYISELLEQGMSTEWFQLPIYRNLCTQPEVTESVKTSICN</sequence>
<dbReference type="SUPFAM" id="SSF56112">
    <property type="entry name" value="Protein kinase-like (PK-like)"/>
    <property type="match status" value="1"/>
</dbReference>
<evidence type="ECO:0000256" key="3">
    <source>
        <dbReference type="ARBA" id="ARBA00022777"/>
    </source>
</evidence>
<proteinExistence type="predicted"/>
<feature type="binding site" evidence="6">
    <location>
        <position position="55"/>
    </location>
    <ligand>
        <name>ATP</name>
        <dbReference type="ChEBI" id="CHEBI:30616"/>
    </ligand>
</feature>
<feature type="domain" description="Protein kinase" evidence="9">
    <location>
        <begin position="25"/>
        <end position="295"/>
    </location>
</feature>
<dbReference type="EMBL" id="CP118605">
    <property type="protein sequence ID" value="WGL16123.1"/>
    <property type="molecule type" value="Genomic_DNA"/>
</dbReference>
<name>A0ABY8NBE7_9GAMM</name>
<dbReference type="PANTHER" id="PTHR43289:SF34">
    <property type="entry name" value="SERINE_THREONINE-PROTEIN KINASE YBDM-RELATED"/>
    <property type="match status" value="1"/>
</dbReference>
<dbReference type="InterPro" id="IPR008271">
    <property type="entry name" value="Ser/Thr_kinase_AS"/>
</dbReference>
<protein>
    <submittedName>
        <fullName evidence="10">Protein kinase</fullName>
    </submittedName>
</protein>
<dbReference type="Pfam" id="PF13432">
    <property type="entry name" value="TPR_16"/>
    <property type="match status" value="1"/>
</dbReference>
<dbReference type="Gene3D" id="1.25.40.10">
    <property type="entry name" value="Tetratricopeptide repeat domain"/>
    <property type="match status" value="2"/>
</dbReference>
<dbReference type="Gene3D" id="3.30.200.20">
    <property type="entry name" value="Phosphorylase Kinase, domain 1"/>
    <property type="match status" value="1"/>
</dbReference>
<organism evidence="10 11">
    <name type="scientific">Microbulbifer bruguierae</name>
    <dbReference type="NCBI Taxonomy" id="3029061"/>
    <lineage>
        <taxon>Bacteria</taxon>
        <taxon>Pseudomonadati</taxon>
        <taxon>Pseudomonadota</taxon>
        <taxon>Gammaproteobacteria</taxon>
        <taxon>Cellvibrionales</taxon>
        <taxon>Microbulbiferaceae</taxon>
        <taxon>Microbulbifer</taxon>
    </lineage>
</organism>
<dbReference type="PROSITE" id="PS00108">
    <property type="entry name" value="PROTEIN_KINASE_ST"/>
    <property type="match status" value="1"/>
</dbReference>